<evidence type="ECO:0000256" key="4">
    <source>
        <dbReference type="ARBA" id="ARBA00023136"/>
    </source>
</evidence>
<dbReference type="Pfam" id="PF00335">
    <property type="entry name" value="Tetraspanin"/>
    <property type="match status" value="1"/>
</dbReference>
<proteinExistence type="predicted"/>
<evidence type="ECO:0000256" key="1">
    <source>
        <dbReference type="ARBA" id="ARBA00004141"/>
    </source>
</evidence>
<keyword evidence="2 5" id="KW-0812">Transmembrane</keyword>
<organism evidence="6 7">
    <name type="scientific">Tritrichomonas musculus</name>
    <dbReference type="NCBI Taxonomy" id="1915356"/>
    <lineage>
        <taxon>Eukaryota</taxon>
        <taxon>Metamonada</taxon>
        <taxon>Parabasalia</taxon>
        <taxon>Tritrichomonadida</taxon>
        <taxon>Tritrichomonadidae</taxon>
        <taxon>Tritrichomonas</taxon>
    </lineage>
</organism>
<sequence>MIIYNIVTRWSIAIISVSVMILSIFATAIIYHDENEKDWSKLTMKNIPLIFLFATIGVAFFSSIIGIFLCICQIYEMYLTYFIIMIIIIFFELVGVIICFFGKDIIIKEIEKNWGNEEYKNSRIEVEKSYKCCGFKNIYQEVDCGYISEDNQTELCFNKIIEEIKDNMISLKISIFAITAIELIELICALYLVFCDDQKNSVENDY</sequence>
<feature type="transmembrane region" description="Helical" evidence="5">
    <location>
        <begin position="12"/>
        <end position="31"/>
    </location>
</feature>
<protein>
    <recommendedName>
        <fullName evidence="8">Tetraspanin family protein</fullName>
    </recommendedName>
</protein>
<dbReference type="EMBL" id="JAPFFF010000021">
    <property type="protein sequence ID" value="KAK8853706.1"/>
    <property type="molecule type" value="Genomic_DNA"/>
</dbReference>
<keyword evidence="7" id="KW-1185">Reference proteome</keyword>
<dbReference type="InterPro" id="IPR018499">
    <property type="entry name" value="Tetraspanin/Peripherin"/>
</dbReference>
<gene>
    <name evidence="6" type="ORF">M9Y10_016249</name>
</gene>
<keyword evidence="3 5" id="KW-1133">Transmembrane helix</keyword>
<accession>A0ABR2HVT6</accession>
<evidence type="ECO:0008006" key="8">
    <source>
        <dbReference type="Google" id="ProtNLM"/>
    </source>
</evidence>
<evidence type="ECO:0000313" key="6">
    <source>
        <dbReference type="EMBL" id="KAK8853706.1"/>
    </source>
</evidence>
<comment type="caution">
    <text evidence="6">The sequence shown here is derived from an EMBL/GenBank/DDBJ whole genome shotgun (WGS) entry which is preliminary data.</text>
</comment>
<comment type="subcellular location">
    <subcellularLocation>
        <location evidence="1">Membrane</location>
        <topology evidence="1">Multi-pass membrane protein</topology>
    </subcellularLocation>
</comment>
<dbReference type="Proteomes" id="UP001470230">
    <property type="component" value="Unassembled WGS sequence"/>
</dbReference>
<feature type="transmembrane region" description="Helical" evidence="5">
    <location>
        <begin position="51"/>
        <end position="75"/>
    </location>
</feature>
<reference evidence="6 7" key="1">
    <citation type="submission" date="2024-04" db="EMBL/GenBank/DDBJ databases">
        <title>Tritrichomonas musculus Genome.</title>
        <authorList>
            <person name="Alves-Ferreira E."/>
            <person name="Grigg M."/>
            <person name="Lorenzi H."/>
            <person name="Galac M."/>
        </authorList>
    </citation>
    <scope>NUCLEOTIDE SEQUENCE [LARGE SCALE GENOMIC DNA]</scope>
    <source>
        <strain evidence="6 7">EAF2021</strain>
    </source>
</reference>
<evidence type="ECO:0000256" key="2">
    <source>
        <dbReference type="ARBA" id="ARBA00022692"/>
    </source>
</evidence>
<evidence type="ECO:0000256" key="3">
    <source>
        <dbReference type="ARBA" id="ARBA00022989"/>
    </source>
</evidence>
<keyword evidence="4 5" id="KW-0472">Membrane</keyword>
<evidence type="ECO:0000313" key="7">
    <source>
        <dbReference type="Proteomes" id="UP001470230"/>
    </source>
</evidence>
<evidence type="ECO:0000256" key="5">
    <source>
        <dbReference type="SAM" id="Phobius"/>
    </source>
</evidence>
<feature type="transmembrane region" description="Helical" evidence="5">
    <location>
        <begin position="81"/>
        <end position="102"/>
    </location>
</feature>
<feature type="transmembrane region" description="Helical" evidence="5">
    <location>
        <begin position="173"/>
        <end position="194"/>
    </location>
</feature>
<name>A0ABR2HVT6_9EUKA</name>